<name>A0AAV4I1S8_9GAST</name>
<reference evidence="2 3" key="1">
    <citation type="journal article" date="2021" name="Elife">
        <title>Chloroplast acquisition without the gene transfer in kleptoplastic sea slugs, Plakobranchus ocellatus.</title>
        <authorList>
            <person name="Maeda T."/>
            <person name="Takahashi S."/>
            <person name="Yoshida T."/>
            <person name="Shimamura S."/>
            <person name="Takaki Y."/>
            <person name="Nagai Y."/>
            <person name="Toyoda A."/>
            <person name="Suzuki Y."/>
            <person name="Arimoto A."/>
            <person name="Ishii H."/>
            <person name="Satoh N."/>
            <person name="Nishiyama T."/>
            <person name="Hasebe M."/>
            <person name="Maruyama T."/>
            <person name="Minagawa J."/>
            <person name="Obokata J."/>
            <person name="Shigenobu S."/>
        </authorList>
    </citation>
    <scope>NUCLEOTIDE SEQUENCE [LARGE SCALE GENOMIC DNA]</scope>
</reference>
<keyword evidence="1" id="KW-0812">Transmembrane</keyword>
<protein>
    <recommendedName>
        <fullName evidence="4">Transposase IS204/IS1001/IS1096/IS1165 DDE domain-containing protein</fullName>
    </recommendedName>
</protein>
<organism evidence="2 3">
    <name type="scientific">Elysia marginata</name>
    <dbReference type="NCBI Taxonomy" id="1093978"/>
    <lineage>
        <taxon>Eukaryota</taxon>
        <taxon>Metazoa</taxon>
        <taxon>Spiralia</taxon>
        <taxon>Lophotrochozoa</taxon>
        <taxon>Mollusca</taxon>
        <taxon>Gastropoda</taxon>
        <taxon>Heterobranchia</taxon>
        <taxon>Euthyneura</taxon>
        <taxon>Panpulmonata</taxon>
        <taxon>Sacoglossa</taxon>
        <taxon>Placobranchoidea</taxon>
        <taxon>Plakobranchidae</taxon>
        <taxon>Elysia</taxon>
    </lineage>
</organism>
<comment type="caution">
    <text evidence="2">The sequence shown here is derived from an EMBL/GenBank/DDBJ whole genome shotgun (WGS) entry which is preliminary data.</text>
</comment>
<keyword evidence="3" id="KW-1185">Reference proteome</keyword>
<feature type="transmembrane region" description="Helical" evidence="1">
    <location>
        <begin position="44"/>
        <end position="63"/>
    </location>
</feature>
<gene>
    <name evidence="2" type="ORF">ElyMa_002900500</name>
</gene>
<evidence type="ECO:0008006" key="4">
    <source>
        <dbReference type="Google" id="ProtNLM"/>
    </source>
</evidence>
<evidence type="ECO:0000256" key="1">
    <source>
        <dbReference type="SAM" id="Phobius"/>
    </source>
</evidence>
<dbReference type="Proteomes" id="UP000762676">
    <property type="component" value="Unassembled WGS sequence"/>
</dbReference>
<proteinExistence type="predicted"/>
<keyword evidence="1" id="KW-1133">Transmembrane helix</keyword>
<keyword evidence="1" id="KW-0472">Membrane</keyword>
<sequence>MESSVWDPASWSSFYRAIRTNNDVEGWHRRLNRKAGRGQLNRYLLMRLLATEAALVCVNLTLLRESAIIRRQRKAARKNTQRLFKVWDELITKDKTDRH</sequence>
<evidence type="ECO:0000313" key="3">
    <source>
        <dbReference type="Proteomes" id="UP000762676"/>
    </source>
</evidence>
<accession>A0AAV4I1S8</accession>
<dbReference type="EMBL" id="BMAT01005992">
    <property type="protein sequence ID" value="GFS03935.1"/>
    <property type="molecule type" value="Genomic_DNA"/>
</dbReference>
<dbReference type="AlphaFoldDB" id="A0AAV4I1S8"/>
<evidence type="ECO:0000313" key="2">
    <source>
        <dbReference type="EMBL" id="GFS03935.1"/>
    </source>
</evidence>